<reference evidence="2" key="1">
    <citation type="submission" date="2016-02" db="EMBL/GenBank/DDBJ databases">
        <title>Halorhodospira halochloris DSM-1059 complete genome, version 2.</title>
        <authorList>
            <person name="Tsukatani Y."/>
        </authorList>
    </citation>
    <scope>NUCLEOTIDE SEQUENCE</scope>
    <source>
        <strain evidence="2">DSM 1059</strain>
    </source>
</reference>
<dbReference type="InterPro" id="IPR019734">
    <property type="entry name" value="TPR_rpt"/>
</dbReference>
<dbReference type="SMART" id="SM00028">
    <property type="entry name" value="TPR"/>
    <property type="match status" value="2"/>
</dbReference>
<evidence type="ECO:0000256" key="1">
    <source>
        <dbReference type="SAM" id="MobiDB-lite"/>
    </source>
</evidence>
<dbReference type="AlphaFoldDB" id="A0A0X8X981"/>
<protein>
    <submittedName>
        <fullName evidence="2">FOG: TPR repeat</fullName>
    </submittedName>
</protein>
<dbReference type="EMBL" id="AP017372">
    <property type="protein sequence ID" value="BAU57273.1"/>
    <property type="molecule type" value="Genomic_DNA"/>
</dbReference>
<keyword evidence="3" id="KW-1185">Reference proteome</keyword>
<feature type="compositionally biased region" description="Low complexity" evidence="1">
    <location>
        <begin position="89"/>
        <end position="108"/>
    </location>
</feature>
<dbReference type="InterPro" id="IPR011990">
    <property type="entry name" value="TPR-like_helical_dom_sf"/>
</dbReference>
<dbReference type="Proteomes" id="UP000218890">
    <property type="component" value="Chromosome"/>
</dbReference>
<dbReference type="KEGG" id="hhk:HH1059_05860"/>
<feature type="region of interest" description="Disordered" evidence="1">
    <location>
        <begin position="86"/>
        <end position="155"/>
    </location>
</feature>
<evidence type="ECO:0000313" key="2">
    <source>
        <dbReference type="EMBL" id="BAU57273.1"/>
    </source>
</evidence>
<proteinExistence type="predicted"/>
<feature type="region of interest" description="Disordered" evidence="1">
    <location>
        <begin position="1"/>
        <end position="29"/>
    </location>
</feature>
<sequence length="155" mass="16244">MSGLSRQAREAYEAGNYHSAAESLESALEQEPDHPVLLQKLAAVRYQLGDFQRSENLAQRAISRGGNNNDVLRESWWLIAASRMQVGDTQGAQQAAQTASRYESGGQMPSPPGGGQQQPAGPGQGGGMGAPGPAQQAPFGGQQQPPSPQMAPGSF</sequence>
<dbReference type="SUPFAM" id="SSF48452">
    <property type="entry name" value="TPR-like"/>
    <property type="match status" value="1"/>
</dbReference>
<gene>
    <name evidence="2" type="ORF">HH1059_05860</name>
</gene>
<name>A0A0X8X981_HALHR</name>
<accession>A0A0X8X981</accession>
<feature type="compositionally biased region" description="Low complexity" evidence="1">
    <location>
        <begin position="131"/>
        <end position="155"/>
    </location>
</feature>
<evidence type="ECO:0000313" key="3">
    <source>
        <dbReference type="Proteomes" id="UP000218890"/>
    </source>
</evidence>
<organism evidence="2 3">
    <name type="scientific">Halorhodospira halochloris</name>
    <name type="common">Ectothiorhodospira halochloris</name>
    <dbReference type="NCBI Taxonomy" id="1052"/>
    <lineage>
        <taxon>Bacteria</taxon>
        <taxon>Pseudomonadati</taxon>
        <taxon>Pseudomonadota</taxon>
        <taxon>Gammaproteobacteria</taxon>
        <taxon>Chromatiales</taxon>
        <taxon>Ectothiorhodospiraceae</taxon>
        <taxon>Halorhodospira</taxon>
    </lineage>
</organism>
<dbReference type="Gene3D" id="1.25.40.10">
    <property type="entry name" value="Tetratricopeptide repeat domain"/>
    <property type="match status" value="1"/>
</dbReference>
<feature type="compositionally biased region" description="Low complexity" evidence="1">
    <location>
        <begin position="19"/>
        <end position="29"/>
    </location>
</feature>
<dbReference type="Pfam" id="PF14559">
    <property type="entry name" value="TPR_19"/>
    <property type="match status" value="1"/>
</dbReference>